<dbReference type="PANTHER" id="PTHR46513">
    <property type="entry name" value="VITELLOGENIN RECEPTOR-LIKE PROTEIN-RELATED-RELATED"/>
    <property type="match status" value="1"/>
</dbReference>
<dbReference type="FunFam" id="4.10.400.10:FF:000065">
    <property type="entry name" value="Transmembrane protease serine 7"/>
    <property type="match status" value="1"/>
</dbReference>
<feature type="repeat" description="LDL-receptor class B" evidence="12">
    <location>
        <begin position="250"/>
        <end position="293"/>
    </location>
</feature>
<evidence type="ECO:0000256" key="5">
    <source>
        <dbReference type="ARBA" id="ARBA00022737"/>
    </source>
</evidence>
<dbReference type="PROSITE" id="PS50026">
    <property type="entry name" value="EGF_3"/>
    <property type="match status" value="1"/>
</dbReference>
<dbReference type="GO" id="GO:0016020">
    <property type="term" value="C:membrane"/>
    <property type="evidence" value="ECO:0007669"/>
    <property type="project" value="UniProtKB-SubCell"/>
</dbReference>
<keyword evidence="3" id="KW-0254">Endocytosis</keyword>
<dbReference type="EMBL" id="KZ308731">
    <property type="protein sequence ID" value="KAG8233626.1"/>
    <property type="molecule type" value="Genomic_DNA"/>
</dbReference>
<feature type="disulfide bond" evidence="11">
    <location>
        <begin position="19"/>
        <end position="37"/>
    </location>
</feature>
<keyword evidence="9" id="KW-0325">Glycoprotein</keyword>
<comment type="subcellular location">
    <subcellularLocation>
        <location evidence="1">Membrane</location>
        <topology evidence="1">Single-pass membrane protein</topology>
    </subcellularLocation>
</comment>
<keyword evidence="8" id="KW-0675">Receptor</keyword>
<organism evidence="14 15">
    <name type="scientific">Ladona fulva</name>
    <name type="common">Scarce chaser dragonfly</name>
    <name type="synonym">Libellula fulva</name>
    <dbReference type="NCBI Taxonomy" id="123851"/>
    <lineage>
        <taxon>Eukaryota</taxon>
        <taxon>Metazoa</taxon>
        <taxon>Ecdysozoa</taxon>
        <taxon>Arthropoda</taxon>
        <taxon>Hexapoda</taxon>
        <taxon>Insecta</taxon>
        <taxon>Pterygota</taxon>
        <taxon>Palaeoptera</taxon>
        <taxon>Odonata</taxon>
        <taxon>Epiprocta</taxon>
        <taxon>Anisoptera</taxon>
        <taxon>Libelluloidea</taxon>
        <taxon>Libellulidae</taxon>
        <taxon>Ladona</taxon>
    </lineage>
</organism>
<evidence type="ECO:0000256" key="6">
    <source>
        <dbReference type="ARBA" id="ARBA00023136"/>
    </source>
</evidence>
<feature type="disulfide bond" evidence="10">
    <location>
        <begin position="472"/>
        <end position="481"/>
    </location>
</feature>
<dbReference type="InterPro" id="IPR000742">
    <property type="entry name" value="EGF"/>
</dbReference>
<dbReference type="SMART" id="SM00192">
    <property type="entry name" value="LDLa"/>
    <property type="match status" value="1"/>
</dbReference>
<dbReference type="Pfam" id="PF00058">
    <property type="entry name" value="Ldl_recept_b"/>
    <property type="match status" value="3"/>
</dbReference>
<dbReference type="FunFam" id="2.120.10.30:FF:000241">
    <property type="entry name" value="Low-density lipoprotein receptor-related protein 6"/>
    <property type="match status" value="1"/>
</dbReference>
<keyword evidence="2 10" id="KW-0245">EGF-like domain</keyword>
<reference evidence="14" key="2">
    <citation type="submission" date="2017-10" db="EMBL/GenBank/DDBJ databases">
        <title>Ladona fulva Genome sequencing and assembly.</title>
        <authorList>
            <person name="Murali S."/>
            <person name="Richards S."/>
            <person name="Bandaranaike D."/>
            <person name="Bellair M."/>
            <person name="Blankenburg K."/>
            <person name="Chao H."/>
            <person name="Dinh H."/>
            <person name="Doddapaneni H."/>
            <person name="Dugan-Rocha S."/>
            <person name="Elkadiri S."/>
            <person name="Gnanaolivu R."/>
            <person name="Hernandez B."/>
            <person name="Skinner E."/>
            <person name="Javaid M."/>
            <person name="Lee S."/>
            <person name="Li M."/>
            <person name="Ming W."/>
            <person name="Munidasa M."/>
            <person name="Muniz J."/>
            <person name="Nguyen L."/>
            <person name="Hughes D."/>
            <person name="Osuji N."/>
            <person name="Pu L.-L."/>
            <person name="Puazo M."/>
            <person name="Qu C."/>
            <person name="Quiroz J."/>
            <person name="Raj R."/>
            <person name="Weissenberger G."/>
            <person name="Xin Y."/>
            <person name="Zou X."/>
            <person name="Han Y."/>
            <person name="Worley K."/>
            <person name="Muzny D."/>
            <person name="Gibbs R."/>
        </authorList>
    </citation>
    <scope>NUCLEOTIDE SEQUENCE</scope>
    <source>
        <strain evidence="14">Sampled in the wild</strain>
    </source>
</reference>
<feature type="disulfide bond" evidence="11">
    <location>
        <begin position="12"/>
        <end position="24"/>
    </location>
</feature>
<dbReference type="SMART" id="SM00135">
    <property type="entry name" value="LY"/>
    <property type="match status" value="3"/>
</dbReference>
<evidence type="ECO:0000256" key="10">
    <source>
        <dbReference type="PROSITE-ProRule" id="PRU00076"/>
    </source>
</evidence>
<keyword evidence="6" id="KW-0472">Membrane</keyword>
<keyword evidence="7 10" id="KW-1015">Disulfide bond</keyword>
<feature type="repeat" description="LDL-receptor class B" evidence="12">
    <location>
        <begin position="207"/>
        <end position="249"/>
    </location>
</feature>
<evidence type="ECO:0000256" key="1">
    <source>
        <dbReference type="ARBA" id="ARBA00004167"/>
    </source>
</evidence>
<protein>
    <recommendedName>
        <fullName evidence="13">EGF-like domain-containing protein</fullName>
    </recommendedName>
</protein>
<dbReference type="GO" id="GO:0006897">
    <property type="term" value="P:endocytosis"/>
    <property type="evidence" value="ECO:0007669"/>
    <property type="project" value="UniProtKB-KW"/>
</dbReference>
<sequence>MKHVNSSVGVICPHGQFHCHNNYCIDESLHCDSQNDCGDNSDEINCPVKGSHSDLLSPCTFGACSQICVEKKGKQNFTCQCAAGYAPGWGASGRSAGSCIAEGRPAFLLIASDAELKQLNPYKPGESSGVNQLLEKQLHPTYKIESVDVLHDKRGHTVFWTDHHNKRIQHIRLPPENPSQRVKRQVIQILISNLKNPRGIAVDWVGNLLYFVDAGFDVIYVSSLDGRKRKALISTDLDQPHDIVVDPKSGKLFWSDWGANAKIEVARMDGSERRSLVETRVHWPTGLALDSPAGRIYWTDPKSHTIESVDLDGKDRKLVKQFPLEDKPYKVEVFEDNLYVTTYQTNNVIRLNKFGRGNMTFLVKGLNKASDILIVQENKQPRNLNNPCILSPCHESTLCLIQSPTTRSCICPDGWEPVSDEKKMSEPKTTAPLICKQTSSSGSISPQQKACDLECNLGICKMDPVRGAHCKCPALYEGERCEHYRCSGFCKNKGMCFSDLISSIPDDGVPPLKVSMLLGA</sequence>
<dbReference type="OrthoDB" id="9990982at2759"/>
<dbReference type="Gene3D" id="2.120.10.30">
    <property type="entry name" value="TolB, C-terminal domain"/>
    <property type="match status" value="1"/>
</dbReference>
<dbReference type="InterPro" id="IPR000033">
    <property type="entry name" value="LDLR_classB_rpt"/>
</dbReference>
<name>A0A8K0KEE4_LADFU</name>
<dbReference type="PROSITE" id="PS50068">
    <property type="entry name" value="LDLRA_2"/>
    <property type="match status" value="1"/>
</dbReference>
<feature type="repeat" description="LDL-receptor class B" evidence="12">
    <location>
        <begin position="294"/>
        <end position="337"/>
    </location>
</feature>
<feature type="domain" description="EGF-like" evidence="13">
    <location>
        <begin position="447"/>
        <end position="482"/>
    </location>
</feature>
<dbReference type="SMART" id="SM00181">
    <property type="entry name" value="EGF"/>
    <property type="match status" value="3"/>
</dbReference>
<feature type="disulfide bond" evidence="11">
    <location>
        <begin position="31"/>
        <end position="46"/>
    </location>
</feature>
<dbReference type="InterPro" id="IPR050778">
    <property type="entry name" value="Cueball_EGF_LRP_Nidogen"/>
</dbReference>
<reference evidence="14" key="1">
    <citation type="submission" date="2013-04" db="EMBL/GenBank/DDBJ databases">
        <authorList>
            <person name="Qu J."/>
            <person name="Murali S.C."/>
            <person name="Bandaranaike D."/>
            <person name="Bellair M."/>
            <person name="Blankenburg K."/>
            <person name="Chao H."/>
            <person name="Dinh H."/>
            <person name="Doddapaneni H."/>
            <person name="Downs B."/>
            <person name="Dugan-Rocha S."/>
            <person name="Elkadiri S."/>
            <person name="Gnanaolivu R.D."/>
            <person name="Hernandez B."/>
            <person name="Javaid M."/>
            <person name="Jayaseelan J.C."/>
            <person name="Lee S."/>
            <person name="Li M."/>
            <person name="Ming W."/>
            <person name="Munidasa M."/>
            <person name="Muniz J."/>
            <person name="Nguyen L."/>
            <person name="Ongeri F."/>
            <person name="Osuji N."/>
            <person name="Pu L.-L."/>
            <person name="Puazo M."/>
            <person name="Qu C."/>
            <person name="Quiroz J."/>
            <person name="Raj R."/>
            <person name="Weissenberger G."/>
            <person name="Xin Y."/>
            <person name="Zou X."/>
            <person name="Han Y."/>
            <person name="Richards S."/>
            <person name="Worley K."/>
            <person name="Muzny D."/>
            <person name="Gibbs R."/>
        </authorList>
    </citation>
    <scope>NUCLEOTIDE SEQUENCE</scope>
    <source>
        <strain evidence="14">Sampled in the wild</strain>
    </source>
</reference>
<comment type="caution">
    <text evidence="14">The sequence shown here is derived from an EMBL/GenBank/DDBJ whole genome shotgun (WGS) entry which is preliminary data.</text>
</comment>
<dbReference type="Pfam" id="PF00057">
    <property type="entry name" value="Ldl_recept_a"/>
    <property type="match status" value="1"/>
</dbReference>
<evidence type="ECO:0000256" key="7">
    <source>
        <dbReference type="ARBA" id="ARBA00023157"/>
    </source>
</evidence>
<dbReference type="PANTHER" id="PTHR46513:SF13">
    <property type="entry name" value="EGF-LIKE DOMAIN-CONTAINING PROTEIN"/>
    <property type="match status" value="1"/>
</dbReference>
<keyword evidence="15" id="KW-1185">Reference proteome</keyword>
<proteinExistence type="predicted"/>
<dbReference type="Gene3D" id="2.10.25.10">
    <property type="entry name" value="Laminin"/>
    <property type="match status" value="1"/>
</dbReference>
<dbReference type="InterPro" id="IPR011042">
    <property type="entry name" value="6-blade_b-propeller_TolB-like"/>
</dbReference>
<evidence type="ECO:0000259" key="13">
    <source>
        <dbReference type="PROSITE" id="PS50026"/>
    </source>
</evidence>
<dbReference type="InterPro" id="IPR002172">
    <property type="entry name" value="LDrepeatLR_classA_rpt"/>
</dbReference>
<evidence type="ECO:0000256" key="3">
    <source>
        <dbReference type="ARBA" id="ARBA00022583"/>
    </source>
</evidence>
<dbReference type="PROSITE" id="PS51120">
    <property type="entry name" value="LDLRB"/>
    <property type="match status" value="3"/>
</dbReference>
<dbReference type="InterPro" id="IPR036055">
    <property type="entry name" value="LDL_receptor-like_sf"/>
</dbReference>
<dbReference type="PROSITE" id="PS00022">
    <property type="entry name" value="EGF_1"/>
    <property type="match status" value="1"/>
</dbReference>
<dbReference type="AlphaFoldDB" id="A0A8K0KEE4"/>
<evidence type="ECO:0000256" key="4">
    <source>
        <dbReference type="ARBA" id="ARBA00022729"/>
    </source>
</evidence>
<comment type="caution">
    <text evidence="10">Lacks conserved residue(s) required for the propagation of feature annotation.</text>
</comment>
<evidence type="ECO:0000256" key="2">
    <source>
        <dbReference type="ARBA" id="ARBA00022536"/>
    </source>
</evidence>
<evidence type="ECO:0000256" key="12">
    <source>
        <dbReference type="PROSITE-ProRule" id="PRU00461"/>
    </source>
</evidence>
<accession>A0A8K0KEE4</accession>
<dbReference type="InterPro" id="IPR023415">
    <property type="entry name" value="LDLR_class-A_CS"/>
</dbReference>
<dbReference type="PROSITE" id="PS01209">
    <property type="entry name" value="LDLRA_1"/>
    <property type="match status" value="1"/>
</dbReference>
<dbReference type="SUPFAM" id="SSF57424">
    <property type="entry name" value="LDL receptor-like module"/>
    <property type="match status" value="1"/>
</dbReference>
<keyword evidence="5" id="KW-0677">Repeat</keyword>
<dbReference type="CDD" id="cd00112">
    <property type="entry name" value="LDLa"/>
    <property type="match status" value="1"/>
</dbReference>
<dbReference type="Proteomes" id="UP000792457">
    <property type="component" value="Unassembled WGS sequence"/>
</dbReference>
<keyword evidence="4" id="KW-0732">Signal</keyword>
<evidence type="ECO:0000256" key="9">
    <source>
        <dbReference type="ARBA" id="ARBA00023180"/>
    </source>
</evidence>
<evidence type="ECO:0000313" key="15">
    <source>
        <dbReference type="Proteomes" id="UP000792457"/>
    </source>
</evidence>
<evidence type="ECO:0000256" key="8">
    <source>
        <dbReference type="ARBA" id="ARBA00023170"/>
    </source>
</evidence>
<gene>
    <name evidence="14" type="ORF">J437_LFUL001037</name>
</gene>
<dbReference type="SUPFAM" id="SSF63825">
    <property type="entry name" value="YWTD domain"/>
    <property type="match status" value="1"/>
</dbReference>
<evidence type="ECO:0000313" key="14">
    <source>
        <dbReference type="EMBL" id="KAG8233626.1"/>
    </source>
</evidence>
<evidence type="ECO:0000256" key="11">
    <source>
        <dbReference type="PROSITE-ProRule" id="PRU00124"/>
    </source>
</evidence>
<dbReference type="Gene3D" id="4.10.400.10">
    <property type="entry name" value="Low-density Lipoprotein Receptor"/>
    <property type="match status" value="1"/>
</dbReference>